<dbReference type="KEGG" id="muc:MuYL_1816"/>
<dbReference type="OrthoDB" id="786268at2"/>
<gene>
    <name evidence="2" type="ORF">MuYL_1816</name>
</gene>
<feature type="signal peptide" evidence="1">
    <location>
        <begin position="1"/>
        <end position="24"/>
    </location>
</feature>
<feature type="chain" id="PRO_5012556076" evidence="1">
    <location>
        <begin position="25"/>
        <end position="385"/>
    </location>
</feature>
<dbReference type="RefSeq" id="WP_157740703.1">
    <property type="nucleotide sequence ID" value="NZ_CP022743.1"/>
</dbReference>
<evidence type="ECO:0000256" key="1">
    <source>
        <dbReference type="SAM" id="SignalP"/>
    </source>
</evidence>
<keyword evidence="1" id="KW-0732">Signal</keyword>
<dbReference type="Proteomes" id="UP000215002">
    <property type="component" value="Chromosome"/>
</dbReference>
<organism evidence="2 3">
    <name type="scientific">Mucilaginibacter xinganensis</name>
    <dbReference type="NCBI Taxonomy" id="1234841"/>
    <lineage>
        <taxon>Bacteria</taxon>
        <taxon>Pseudomonadati</taxon>
        <taxon>Bacteroidota</taxon>
        <taxon>Sphingobacteriia</taxon>
        <taxon>Sphingobacteriales</taxon>
        <taxon>Sphingobacteriaceae</taxon>
        <taxon>Mucilaginibacter</taxon>
    </lineage>
</organism>
<sequence>MKKNILTFLAVVVLMAAFSGNSFSQQKAKAEKDEDDEISGGFYSNHTPGTWDAVIKGDQVNIPFYGAHWSFGRNFPVTELGTLPVGKTGTFTLTREAGKMTFRGVFESGFGHGSYIFEENTTFKNDLAARGYKGLDKQLMIDIFFTDINRGYFDYMKANGYAEITNSQLKDLAEQNLNHKVLADYFELFKTEGYGHQPIDKIVELREHGVNAGFVNSVHQIGFKKIPLDQALELRDHGVNAEFIGEFKKMGYGSISLEKAQDLRDHGVSVKYISSLQNMGYKNVTLDRAQDLRDHGVSPEFINSIQNMGYKNITLEKAQELKDHGVSPEFIKGVQSQGFKELSLDQAQELKDHGVTVAYIQKTKAKGLSNIRTLDDYIKLKETGF</sequence>
<protein>
    <submittedName>
        <fullName evidence="2">Uncharacterized protein</fullName>
    </submittedName>
</protein>
<evidence type="ECO:0000313" key="2">
    <source>
        <dbReference type="EMBL" id="ASU33712.1"/>
    </source>
</evidence>
<proteinExistence type="predicted"/>
<reference evidence="2 3" key="1">
    <citation type="submission" date="2017-08" db="EMBL/GenBank/DDBJ databases">
        <title>Complete genome sequence of Mucilaginibacter sp. strain BJC16-A31.</title>
        <authorList>
            <consortium name="Henan University of Science and Technology"/>
            <person name="You X."/>
        </authorList>
    </citation>
    <scope>NUCLEOTIDE SEQUENCE [LARGE SCALE GENOMIC DNA]</scope>
    <source>
        <strain evidence="2 3">BJC16-A31</strain>
    </source>
</reference>
<keyword evidence="3" id="KW-1185">Reference proteome</keyword>
<dbReference type="EMBL" id="CP022743">
    <property type="protein sequence ID" value="ASU33712.1"/>
    <property type="molecule type" value="Genomic_DNA"/>
</dbReference>
<name>A0A223NV08_9SPHI</name>
<dbReference type="AlphaFoldDB" id="A0A223NV08"/>
<evidence type="ECO:0000313" key="3">
    <source>
        <dbReference type="Proteomes" id="UP000215002"/>
    </source>
</evidence>
<accession>A0A223NV08</accession>